<sequence>MRDEIVVDVLIAGAGPVGLSCALELGLRGVRVLVVEQNDRGGKQPRAKTTNIRSMAHMRRWGIAQRIREASPLPVDYPADIVFATRLFGHPIAHFENVFFGKRERNPFFPEKGQWIPQYTVEAVIRERLAELSNVEIRFNAALNALREEGDRVRATVADTAAGNEFAVDAAYVVGADGGRSTTRTLLGIQLEGDYAYMANYLAIYRAPGLLDSHPQAKAVSYWLVNADSPAVTGPMDRGDTWFFSTQLPKGQAPYDLETGARKIREAIGQDVEFEILETDTWQAHRLIASTYSKGRIFLAGDACHLHPPMGGYGMNQGIGDAVDLGWKIAAVLQGWGGPALLASYEQERKPVHRMFVQEATENYAYVTHHMVNPTLERDDEEGRQSRALLGEKIMQAKQREFKAIGTVLGYTYAPSPLIVPDGTPQEPLDPLVYVPSARPGALAPHLWLDDGSSLYDRLGQGYTLLVLGGGSRHGAQALQAAAEQAGLPLATVEVDSPQAAELYGCALAIVRPDQHIAWRGSRAPDDAGAVIRTIAGWGEGSPSESAAVAAGSSVS</sequence>
<reference evidence="5 6" key="1">
    <citation type="submission" date="2018-10" db="EMBL/GenBank/DDBJ databases">
        <authorList>
            <person name="Criscuolo A."/>
        </authorList>
    </citation>
    <scope>NUCLEOTIDE SEQUENCE [LARGE SCALE GENOMIC DNA]</scope>
    <source>
        <strain evidence="5">DnA1</strain>
    </source>
</reference>
<keyword evidence="5" id="KW-0560">Oxidoreductase</keyword>
<keyword evidence="6" id="KW-1185">Reference proteome</keyword>
<dbReference type="Pfam" id="PF01494">
    <property type="entry name" value="FAD_binding_3"/>
    <property type="match status" value="1"/>
</dbReference>
<proteinExistence type="predicted"/>
<dbReference type="SUPFAM" id="SSF51905">
    <property type="entry name" value="FAD/NAD(P)-binding domain"/>
    <property type="match status" value="1"/>
</dbReference>
<dbReference type="PANTHER" id="PTHR43004">
    <property type="entry name" value="TRK SYSTEM POTASSIUM UPTAKE PROTEIN"/>
    <property type="match status" value="1"/>
</dbReference>
<dbReference type="EMBL" id="UWPJ01000012">
    <property type="protein sequence ID" value="VCU69239.1"/>
    <property type="molecule type" value="Genomic_DNA"/>
</dbReference>
<protein>
    <submittedName>
        <fullName evidence="5">2,4-dichlorophenol 6-monooxygenase</fullName>
        <ecNumber evidence="5">1.14.13.20</ecNumber>
    </submittedName>
</protein>
<accession>A0A3P4AYS6</accession>
<organism evidence="5 6">
    <name type="scientific">Pigmentiphaga humi</name>
    <dbReference type="NCBI Taxonomy" id="2478468"/>
    <lineage>
        <taxon>Bacteria</taxon>
        <taxon>Pseudomonadati</taxon>
        <taxon>Pseudomonadota</taxon>
        <taxon>Betaproteobacteria</taxon>
        <taxon>Burkholderiales</taxon>
        <taxon>Alcaligenaceae</taxon>
        <taxon>Pigmentiphaga</taxon>
    </lineage>
</organism>
<dbReference type="InterPro" id="IPR036188">
    <property type="entry name" value="FAD/NAD-bd_sf"/>
</dbReference>
<dbReference type="Gene3D" id="3.50.50.60">
    <property type="entry name" value="FAD/NAD(P)-binding domain"/>
    <property type="match status" value="1"/>
</dbReference>
<dbReference type="Gene3D" id="3.40.30.120">
    <property type="match status" value="1"/>
</dbReference>
<dbReference type="InterPro" id="IPR050641">
    <property type="entry name" value="RIFMO-like"/>
</dbReference>
<dbReference type="NCBIfam" id="NF004780">
    <property type="entry name" value="PRK06126.1"/>
    <property type="match status" value="1"/>
</dbReference>
<keyword evidence="5" id="KW-0503">Monooxygenase</keyword>
<dbReference type="InterPro" id="IPR002938">
    <property type="entry name" value="FAD-bd"/>
</dbReference>
<dbReference type="GO" id="GO:0071949">
    <property type="term" value="F:FAD binding"/>
    <property type="evidence" value="ECO:0007669"/>
    <property type="project" value="InterPro"/>
</dbReference>
<comment type="cofactor">
    <cofactor evidence="1">
        <name>FAD</name>
        <dbReference type="ChEBI" id="CHEBI:57692"/>
    </cofactor>
</comment>
<keyword evidence="2" id="KW-0285">Flavoprotein</keyword>
<evidence type="ECO:0000256" key="3">
    <source>
        <dbReference type="ARBA" id="ARBA00022827"/>
    </source>
</evidence>
<gene>
    <name evidence="5" type="primary">tfdB_3</name>
    <name evidence="5" type="ORF">PIGHUM_01299</name>
</gene>
<evidence type="ECO:0000259" key="4">
    <source>
        <dbReference type="Pfam" id="PF01494"/>
    </source>
</evidence>
<dbReference type="PRINTS" id="PR00420">
    <property type="entry name" value="RNGMNOXGNASE"/>
</dbReference>
<dbReference type="Pfam" id="PF21274">
    <property type="entry name" value="Rng_hyd_C"/>
    <property type="match status" value="1"/>
</dbReference>
<dbReference type="GO" id="GO:0018666">
    <property type="term" value="F:2,4-dichlorophenol 6-monooxygenase activity"/>
    <property type="evidence" value="ECO:0007669"/>
    <property type="project" value="UniProtKB-EC"/>
</dbReference>
<dbReference type="PROSITE" id="PS51257">
    <property type="entry name" value="PROKAR_LIPOPROTEIN"/>
    <property type="match status" value="1"/>
</dbReference>
<dbReference type="AlphaFoldDB" id="A0A3P4AYS6"/>
<dbReference type="OrthoDB" id="3443359at2"/>
<feature type="domain" description="FAD-binding" evidence="4">
    <location>
        <begin position="7"/>
        <end position="359"/>
    </location>
</feature>
<dbReference type="PANTHER" id="PTHR43004:SF19">
    <property type="entry name" value="BINDING MONOOXYGENASE, PUTATIVE (JCVI)-RELATED"/>
    <property type="match status" value="1"/>
</dbReference>
<evidence type="ECO:0000256" key="2">
    <source>
        <dbReference type="ARBA" id="ARBA00022630"/>
    </source>
</evidence>
<evidence type="ECO:0000313" key="6">
    <source>
        <dbReference type="Proteomes" id="UP000277294"/>
    </source>
</evidence>
<dbReference type="Proteomes" id="UP000277294">
    <property type="component" value="Unassembled WGS sequence"/>
</dbReference>
<evidence type="ECO:0000313" key="5">
    <source>
        <dbReference type="EMBL" id="VCU69239.1"/>
    </source>
</evidence>
<keyword evidence="3" id="KW-0274">FAD</keyword>
<evidence type="ECO:0000256" key="1">
    <source>
        <dbReference type="ARBA" id="ARBA00001974"/>
    </source>
</evidence>
<name>A0A3P4AYS6_9BURK</name>
<dbReference type="EC" id="1.14.13.20" evidence="5"/>
<dbReference type="Gene3D" id="3.30.9.10">
    <property type="entry name" value="D-Amino Acid Oxidase, subunit A, domain 2"/>
    <property type="match status" value="1"/>
</dbReference>